<reference evidence="2" key="1">
    <citation type="journal article" date="2013" name="Genetics">
        <title>The draft genome and transcriptome of Panagrellus redivivus are shaped by the harsh demands of a free-living lifestyle.</title>
        <authorList>
            <person name="Srinivasan J."/>
            <person name="Dillman A.R."/>
            <person name="Macchietto M.G."/>
            <person name="Heikkinen L."/>
            <person name="Lakso M."/>
            <person name="Fracchia K.M."/>
            <person name="Antoshechkin I."/>
            <person name="Mortazavi A."/>
            <person name="Wong G."/>
            <person name="Sternberg P.W."/>
        </authorList>
    </citation>
    <scope>NUCLEOTIDE SEQUENCE [LARGE SCALE GENOMIC DNA]</scope>
    <source>
        <strain evidence="2">MT8872</strain>
    </source>
</reference>
<dbReference type="AlphaFoldDB" id="A0A7E4VLB1"/>
<keyword evidence="1" id="KW-0472">Membrane</keyword>
<evidence type="ECO:0000313" key="3">
    <source>
        <dbReference type="WBParaSite" id="Pan_g22299.t1"/>
    </source>
</evidence>
<keyword evidence="2" id="KW-1185">Reference proteome</keyword>
<protein>
    <submittedName>
        <fullName evidence="3">MARVEL domain-containing protein</fullName>
    </submittedName>
</protein>
<dbReference type="WBParaSite" id="Pan_g22299.t1">
    <property type="protein sequence ID" value="Pan_g22299.t1"/>
    <property type="gene ID" value="Pan_g22299"/>
</dbReference>
<dbReference type="Proteomes" id="UP000492821">
    <property type="component" value="Unassembled WGS sequence"/>
</dbReference>
<reference evidence="3" key="2">
    <citation type="submission" date="2020-10" db="UniProtKB">
        <authorList>
            <consortium name="WormBaseParasite"/>
        </authorList>
    </citation>
    <scope>IDENTIFICATION</scope>
</reference>
<name>A0A7E4VLB1_PANRE</name>
<accession>A0A7E4VLB1</accession>
<sequence length="253" mass="28583">MSETKRKLYSAAIFTQAFCIFLKIASFFLLLWAWRSRQWIINNNFNDEYFLSRDIFNNDCGYRKDNGTLLKCIESGDGDSEKVVFYETFETYKDVIIKPSDSISRAAVMFYILLLLSIADFLGSFATCCATKSFLPKIYLKPVHGQRCNFGAKFCLGLIVISIIMGFLFVGIIKIVLEVISVDLSEEEEINHNIYGSTFYVFLASFVAFILSCALQIFSMIEFIKGIEGDGTLTEPITKPNDSTAIPLNPTGH</sequence>
<feature type="transmembrane region" description="Helical" evidence="1">
    <location>
        <begin position="108"/>
        <end position="129"/>
    </location>
</feature>
<proteinExistence type="predicted"/>
<keyword evidence="1" id="KW-0812">Transmembrane</keyword>
<evidence type="ECO:0000313" key="2">
    <source>
        <dbReference type="Proteomes" id="UP000492821"/>
    </source>
</evidence>
<keyword evidence="1" id="KW-1133">Transmembrane helix</keyword>
<feature type="transmembrane region" description="Helical" evidence="1">
    <location>
        <begin position="150"/>
        <end position="177"/>
    </location>
</feature>
<feature type="transmembrane region" description="Helical" evidence="1">
    <location>
        <begin position="197"/>
        <end position="218"/>
    </location>
</feature>
<organism evidence="2 3">
    <name type="scientific">Panagrellus redivivus</name>
    <name type="common">Microworm</name>
    <dbReference type="NCBI Taxonomy" id="6233"/>
    <lineage>
        <taxon>Eukaryota</taxon>
        <taxon>Metazoa</taxon>
        <taxon>Ecdysozoa</taxon>
        <taxon>Nematoda</taxon>
        <taxon>Chromadorea</taxon>
        <taxon>Rhabditida</taxon>
        <taxon>Tylenchina</taxon>
        <taxon>Panagrolaimomorpha</taxon>
        <taxon>Panagrolaimoidea</taxon>
        <taxon>Panagrolaimidae</taxon>
        <taxon>Panagrellus</taxon>
    </lineage>
</organism>
<evidence type="ECO:0000256" key="1">
    <source>
        <dbReference type="SAM" id="Phobius"/>
    </source>
</evidence>
<feature type="transmembrane region" description="Helical" evidence="1">
    <location>
        <begin position="12"/>
        <end position="34"/>
    </location>
</feature>